<evidence type="ECO:0000313" key="14">
    <source>
        <dbReference type="Proteomes" id="UP000199233"/>
    </source>
</evidence>
<dbReference type="InterPro" id="IPR000092">
    <property type="entry name" value="Polyprenyl_synt"/>
</dbReference>
<dbReference type="InterPro" id="IPR008949">
    <property type="entry name" value="Isoprenoid_synthase_dom_sf"/>
</dbReference>
<dbReference type="PANTHER" id="PTHR12001:SF69">
    <property type="entry name" value="ALL TRANS-POLYPRENYL-DIPHOSPHATE SYNTHASE PDSS1"/>
    <property type="match status" value="1"/>
</dbReference>
<dbReference type="FunFam" id="1.10.600.10:FF:000002">
    <property type="entry name" value="Octaprenyl diphosphate synthase"/>
    <property type="match status" value="1"/>
</dbReference>
<evidence type="ECO:0000256" key="2">
    <source>
        <dbReference type="ARBA" id="ARBA00006706"/>
    </source>
</evidence>
<dbReference type="PANTHER" id="PTHR12001">
    <property type="entry name" value="GERANYLGERANYL PYROPHOSPHATE SYNTHASE"/>
    <property type="match status" value="1"/>
</dbReference>
<dbReference type="PROSITE" id="PS00723">
    <property type="entry name" value="POLYPRENYL_SYNTHASE_1"/>
    <property type="match status" value="1"/>
</dbReference>
<dbReference type="OrthoDB" id="9805316at2"/>
<dbReference type="EMBL" id="FOFS01000004">
    <property type="protein sequence ID" value="SEQ15482.1"/>
    <property type="molecule type" value="Genomic_DNA"/>
</dbReference>
<proteinExistence type="inferred from homology"/>
<keyword evidence="3 12" id="KW-0808">Transferase</keyword>
<comment type="function">
    <text evidence="7">Supplies octaprenyl diphosphate, the precursor for the side chain of the isoprenoid quinones ubiquinone and menaquinone.</text>
</comment>
<dbReference type="InterPro" id="IPR033749">
    <property type="entry name" value="Polyprenyl_synt_CS"/>
</dbReference>
<reference evidence="13 14" key="1">
    <citation type="submission" date="2016-10" db="EMBL/GenBank/DDBJ databases">
        <authorList>
            <person name="de Groot N.N."/>
        </authorList>
    </citation>
    <scope>NUCLEOTIDE SEQUENCE [LARGE SCALE GENOMIC DNA]</scope>
    <source>
        <strain evidence="13 14">DSM 25927</strain>
    </source>
</reference>
<comment type="catalytic activity">
    <reaction evidence="6">
        <text>5 isopentenyl diphosphate + (2E,6E)-farnesyl diphosphate = all-trans-octaprenyl diphosphate + 5 diphosphate</text>
        <dbReference type="Rhea" id="RHEA:27798"/>
        <dbReference type="ChEBI" id="CHEBI:33019"/>
        <dbReference type="ChEBI" id="CHEBI:57711"/>
        <dbReference type="ChEBI" id="CHEBI:128769"/>
        <dbReference type="ChEBI" id="CHEBI:175763"/>
        <dbReference type="EC" id="2.5.1.90"/>
    </reaction>
</comment>
<dbReference type="Proteomes" id="UP000199233">
    <property type="component" value="Unassembled WGS sequence"/>
</dbReference>
<evidence type="ECO:0000256" key="11">
    <source>
        <dbReference type="ARBA" id="ARBA00083124"/>
    </source>
</evidence>
<dbReference type="SFLD" id="SFLDS00005">
    <property type="entry name" value="Isoprenoid_Synthase_Type_I"/>
    <property type="match status" value="1"/>
</dbReference>
<name>A0A1H9DPS3_9GAMM</name>
<dbReference type="STRING" id="489703.SAMN04488038_104121"/>
<keyword evidence="14" id="KW-1185">Reference proteome</keyword>
<dbReference type="PROSITE" id="PS00444">
    <property type="entry name" value="POLYPRENYL_SYNTHASE_2"/>
    <property type="match status" value="1"/>
</dbReference>
<gene>
    <name evidence="13" type="ORF">SAMN04488038_104121</name>
</gene>
<dbReference type="CDD" id="cd00685">
    <property type="entry name" value="Trans_IPPS_HT"/>
    <property type="match status" value="1"/>
</dbReference>
<keyword evidence="5" id="KW-0460">Magnesium</keyword>
<dbReference type="AlphaFoldDB" id="A0A1H9DPS3"/>
<dbReference type="Pfam" id="PF00348">
    <property type="entry name" value="polyprenyl_synt"/>
    <property type="match status" value="1"/>
</dbReference>
<comment type="similarity">
    <text evidence="2 12">Belongs to the FPP/GGPP synthase family.</text>
</comment>
<protein>
    <recommendedName>
        <fullName evidence="9">Octaprenyl diphosphate synthase</fullName>
        <ecNumber evidence="8">2.5.1.90</ecNumber>
    </recommendedName>
    <alternativeName>
        <fullName evidence="11">All-trans-octaprenyl-diphosphate synthase</fullName>
    </alternativeName>
    <alternativeName>
        <fullName evidence="10">Octaprenyl pyrophosphate synthase</fullName>
    </alternativeName>
</protein>
<dbReference type="GO" id="GO:0106350">
    <property type="term" value="F:all-trans-octaprenyl-diphosphate synthase activity"/>
    <property type="evidence" value="ECO:0007669"/>
    <property type="project" value="UniProtKB-EC"/>
</dbReference>
<sequence>MDLKTILSVITDDMQQVDATIRARLSSEVVLINEIGAHIVSAGGKRLRPALVLMAARALGCSSSEPVLHAAMIEFIHSSTLLHDDVVDESGLRRGLKTANAIWGNAGAVLSGDFLYSRAFQMMVESGRMRVLQVMADATNAIAEGEVLQLLNCGDPDTDEARYLRVIELKTARLFEAGCRLGAIAAEQDETVQARLHAYGHHLGLAFQLIDDVLDYTADSAESGKAVGNDLAEGKPTLPLIHAMREGSTAQRELIRKAIREGDARQLHEIVAIVKATGAIPYTQAMAQQQSERAIAALDGLPDTPHRRSMIALAHFNTHRAA</sequence>
<keyword evidence="4" id="KW-0479">Metal-binding</keyword>
<dbReference type="GO" id="GO:0008299">
    <property type="term" value="P:isoprenoid biosynthetic process"/>
    <property type="evidence" value="ECO:0007669"/>
    <property type="project" value="InterPro"/>
</dbReference>
<evidence type="ECO:0000256" key="7">
    <source>
        <dbReference type="ARBA" id="ARBA00055029"/>
    </source>
</evidence>
<evidence type="ECO:0000256" key="8">
    <source>
        <dbReference type="ARBA" id="ARBA00066511"/>
    </source>
</evidence>
<evidence type="ECO:0000256" key="9">
    <source>
        <dbReference type="ARBA" id="ARBA00072473"/>
    </source>
</evidence>
<organism evidence="13 14">
    <name type="scientific">Solimonas aquatica</name>
    <dbReference type="NCBI Taxonomy" id="489703"/>
    <lineage>
        <taxon>Bacteria</taxon>
        <taxon>Pseudomonadati</taxon>
        <taxon>Pseudomonadota</taxon>
        <taxon>Gammaproteobacteria</taxon>
        <taxon>Nevskiales</taxon>
        <taxon>Nevskiaceae</taxon>
        <taxon>Solimonas</taxon>
    </lineage>
</organism>
<evidence type="ECO:0000256" key="4">
    <source>
        <dbReference type="ARBA" id="ARBA00022723"/>
    </source>
</evidence>
<evidence type="ECO:0000256" key="3">
    <source>
        <dbReference type="ARBA" id="ARBA00022679"/>
    </source>
</evidence>
<evidence type="ECO:0000256" key="6">
    <source>
        <dbReference type="ARBA" id="ARBA00051506"/>
    </source>
</evidence>
<comment type="cofactor">
    <cofactor evidence="1">
        <name>Mg(2+)</name>
        <dbReference type="ChEBI" id="CHEBI:18420"/>
    </cofactor>
</comment>
<evidence type="ECO:0000256" key="5">
    <source>
        <dbReference type="ARBA" id="ARBA00022842"/>
    </source>
</evidence>
<evidence type="ECO:0000256" key="1">
    <source>
        <dbReference type="ARBA" id="ARBA00001946"/>
    </source>
</evidence>
<accession>A0A1H9DPS3</accession>
<evidence type="ECO:0000256" key="12">
    <source>
        <dbReference type="RuleBase" id="RU004466"/>
    </source>
</evidence>
<dbReference type="EC" id="2.5.1.90" evidence="8"/>
<dbReference type="Gene3D" id="1.10.600.10">
    <property type="entry name" value="Farnesyl Diphosphate Synthase"/>
    <property type="match status" value="1"/>
</dbReference>
<evidence type="ECO:0000313" key="13">
    <source>
        <dbReference type="EMBL" id="SEQ15482.1"/>
    </source>
</evidence>
<evidence type="ECO:0000256" key="10">
    <source>
        <dbReference type="ARBA" id="ARBA00079637"/>
    </source>
</evidence>
<dbReference type="SUPFAM" id="SSF48576">
    <property type="entry name" value="Terpenoid synthases"/>
    <property type="match status" value="1"/>
</dbReference>
<dbReference type="RefSeq" id="WP_093283525.1">
    <property type="nucleotide sequence ID" value="NZ_FOFS01000004.1"/>
</dbReference>
<dbReference type="GO" id="GO:0046872">
    <property type="term" value="F:metal ion binding"/>
    <property type="evidence" value="ECO:0007669"/>
    <property type="project" value="UniProtKB-KW"/>
</dbReference>